<evidence type="ECO:0000313" key="1">
    <source>
        <dbReference type="EMBL" id="KAK1334796.1"/>
    </source>
</evidence>
<accession>A0AA40HP46</accession>
<sequence>MHPSRRVYFHRLCFPQQLSSGGSSHDLLVHRLMLNQLARLAGPKDKFLKEVKSATPLNARIRKQNSLIADKGKALLV</sequence>
<evidence type="ECO:0000313" key="2">
    <source>
        <dbReference type="Proteomes" id="UP001177744"/>
    </source>
</evidence>
<comment type="caution">
    <text evidence="1">The sequence shown here is derived from an EMBL/GenBank/DDBJ whole genome shotgun (WGS) entry which is preliminary data.</text>
</comment>
<gene>
    <name evidence="1" type="ORF">QTO34_004364</name>
</gene>
<proteinExistence type="predicted"/>
<dbReference type="EMBL" id="JAULJE010000014">
    <property type="protein sequence ID" value="KAK1334796.1"/>
    <property type="molecule type" value="Genomic_DNA"/>
</dbReference>
<dbReference type="AlphaFoldDB" id="A0AA40HP46"/>
<organism evidence="1 2">
    <name type="scientific">Cnephaeus nilssonii</name>
    <name type="common">Northern bat</name>
    <name type="synonym">Eptesicus nilssonii</name>
    <dbReference type="NCBI Taxonomy" id="3371016"/>
    <lineage>
        <taxon>Eukaryota</taxon>
        <taxon>Metazoa</taxon>
        <taxon>Chordata</taxon>
        <taxon>Craniata</taxon>
        <taxon>Vertebrata</taxon>
        <taxon>Euteleostomi</taxon>
        <taxon>Mammalia</taxon>
        <taxon>Eutheria</taxon>
        <taxon>Laurasiatheria</taxon>
        <taxon>Chiroptera</taxon>
        <taxon>Yangochiroptera</taxon>
        <taxon>Vespertilionidae</taxon>
        <taxon>Cnephaeus</taxon>
    </lineage>
</organism>
<reference evidence="1" key="1">
    <citation type="submission" date="2023-06" db="EMBL/GenBank/DDBJ databases">
        <title>Reference genome for the Northern bat (Eptesicus nilssonii), a most northern bat species.</title>
        <authorList>
            <person name="Laine V.N."/>
            <person name="Pulliainen A.T."/>
            <person name="Lilley T.M."/>
        </authorList>
    </citation>
    <scope>NUCLEOTIDE SEQUENCE</scope>
    <source>
        <strain evidence="1">BLF_Eptnil</strain>
        <tissue evidence="1">Kidney</tissue>
    </source>
</reference>
<protein>
    <submittedName>
        <fullName evidence="1">Uncharacterized protein</fullName>
    </submittedName>
</protein>
<dbReference type="Proteomes" id="UP001177744">
    <property type="component" value="Unassembled WGS sequence"/>
</dbReference>
<keyword evidence="2" id="KW-1185">Reference proteome</keyword>
<name>A0AA40HP46_CNENI</name>